<gene>
    <name evidence="2" type="primary">plcC</name>
    <name evidence="2" type="ORF">KDI_38540</name>
</gene>
<evidence type="ECO:0000313" key="2">
    <source>
        <dbReference type="EMBL" id="GCF10290.1"/>
    </source>
</evidence>
<dbReference type="Gene3D" id="3.40.720.10">
    <property type="entry name" value="Alkaline Phosphatase, subunit A"/>
    <property type="match status" value="2"/>
</dbReference>
<dbReference type="EMBL" id="BIXY01000066">
    <property type="protein sequence ID" value="GCF10290.1"/>
    <property type="molecule type" value="Genomic_DNA"/>
</dbReference>
<dbReference type="OrthoDB" id="980947at2"/>
<dbReference type="PANTHER" id="PTHR31956">
    <property type="entry name" value="NON-SPECIFIC PHOSPHOLIPASE C4-RELATED"/>
    <property type="match status" value="1"/>
</dbReference>
<dbReference type="CDD" id="cd16013">
    <property type="entry name" value="AcpA"/>
    <property type="match status" value="1"/>
</dbReference>
<name>A0A5A5TFD9_9CHLR</name>
<dbReference type="GO" id="GO:0042578">
    <property type="term" value="F:phosphoric ester hydrolase activity"/>
    <property type="evidence" value="ECO:0007669"/>
    <property type="project" value="UniProtKB-ARBA"/>
</dbReference>
<accession>A0A5A5TFD9</accession>
<dbReference type="InterPro" id="IPR007312">
    <property type="entry name" value="Phosphoesterase"/>
</dbReference>
<dbReference type="RefSeq" id="WP_149403181.1">
    <property type="nucleotide sequence ID" value="NZ_BIXY01000066.1"/>
</dbReference>
<keyword evidence="1" id="KW-0378">Hydrolase</keyword>
<dbReference type="InterPro" id="IPR017850">
    <property type="entry name" value="Alkaline_phosphatase_core_sf"/>
</dbReference>
<reference evidence="2 3" key="1">
    <citation type="submission" date="2019-01" db="EMBL/GenBank/DDBJ databases">
        <title>Draft genome sequence of Dictyobacter sp. Uno17.</title>
        <authorList>
            <person name="Wang C.M."/>
            <person name="Zheng Y."/>
            <person name="Sakai Y."/>
            <person name="Abe K."/>
            <person name="Yokota A."/>
            <person name="Yabe S."/>
        </authorList>
    </citation>
    <scope>NUCLEOTIDE SEQUENCE [LARGE SCALE GENOMIC DNA]</scope>
    <source>
        <strain evidence="2 3">Uno17</strain>
    </source>
</reference>
<sequence length="516" mass="55325">MKKTWRTTSIYAALGIAIIAVTLFATSGVFASAPVSSDLTANKATTTPIQHIVVIFQENVSFDHYFGTYPNATNPAGEPAFHASASTPSVNGLSENLLTNNPNAANPSRLDRSQALTCDQDHGYTDEQKAYDSGLADKFVQYGSGGSCPNKNIVMNYYDGNTVTGLWNYAQHYALSDNSFGTTFGPSTPGALNLISGQTHGAVAATQLSSVTNGTMIGDADPQYDDCSATNGNVAGMTGQNVGDLLNAKNITWGWFQGGFRPSATTNGVATCGTTHTNIGGVAVRDYSPHHEPFQYYKSTANPHHLAPSSPGKIGQTDQANHQYDLQDFWTAVNNGHMPAVSYLKASEYQDGHAGYSDPLDEQTFLTTTINQLQKSPDWKNTAVVISYDDSDGWYDHVLGPIVSQSNSSADALTGTGLCGTAQAGAYEDRCGYGPRLPLMVISPYAKKNYIDHSVTDQSSILRFIEDNWKLGRIGDQSFDARAGTLNNMFNFAADPRASEHLFLDPNTGEIVHGGK</sequence>
<organism evidence="2 3">
    <name type="scientific">Dictyobacter arantiisoli</name>
    <dbReference type="NCBI Taxonomy" id="2014874"/>
    <lineage>
        <taxon>Bacteria</taxon>
        <taxon>Bacillati</taxon>
        <taxon>Chloroflexota</taxon>
        <taxon>Ktedonobacteria</taxon>
        <taxon>Ktedonobacterales</taxon>
        <taxon>Dictyobacteraceae</taxon>
        <taxon>Dictyobacter</taxon>
    </lineage>
</organism>
<comment type="caution">
    <text evidence="2">The sequence shown here is derived from an EMBL/GenBank/DDBJ whole genome shotgun (WGS) entry which is preliminary data.</text>
</comment>
<keyword evidence="3" id="KW-1185">Reference proteome</keyword>
<proteinExistence type="predicted"/>
<evidence type="ECO:0000256" key="1">
    <source>
        <dbReference type="ARBA" id="ARBA00022801"/>
    </source>
</evidence>
<dbReference type="PANTHER" id="PTHR31956:SF1">
    <property type="entry name" value="NON-SPECIFIC PHOSPHOLIPASE C1"/>
    <property type="match status" value="1"/>
</dbReference>
<dbReference type="AlphaFoldDB" id="A0A5A5TFD9"/>
<dbReference type="Proteomes" id="UP000322530">
    <property type="component" value="Unassembled WGS sequence"/>
</dbReference>
<evidence type="ECO:0000313" key="3">
    <source>
        <dbReference type="Proteomes" id="UP000322530"/>
    </source>
</evidence>
<protein>
    <submittedName>
        <fullName evidence="2">Phospholipase C</fullName>
    </submittedName>
</protein>
<dbReference type="Pfam" id="PF04185">
    <property type="entry name" value="Phosphoesterase"/>
    <property type="match status" value="1"/>
</dbReference>